<proteinExistence type="predicted"/>
<gene>
    <name evidence="2" type="ORF">ABN611_17970</name>
</gene>
<feature type="region of interest" description="Disordered" evidence="1">
    <location>
        <begin position="91"/>
        <end position="112"/>
    </location>
</feature>
<feature type="compositionally biased region" description="Acidic residues" evidence="1">
    <location>
        <begin position="92"/>
        <end position="106"/>
    </location>
</feature>
<reference evidence="2" key="1">
    <citation type="submission" date="2024-06" db="EMBL/GenBank/DDBJ databases">
        <title>Kribbella sp. strain HUAS MG21 genome sequences.</title>
        <authorList>
            <person name="Mo P."/>
        </authorList>
    </citation>
    <scope>NUCLEOTIDE SEQUENCE</scope>
    <source>
        <strain evidence="2">HUAS MG21</strain>
    </source>
</reference>
<accession>A0AAU7TN64</accession>
<dbReference type="EMBL" id="CP158165">
    <property type="protein sequence ID" value="XBV28272.1"/>
    <property type="molecule type" value="Genomic_DNA"/>
</dbReference>
<name>A0AAU7TN64_9ACTN</name>
<evidence type="ECO:0000313" key="2">
    <source>
        <dbReference type="EMBL" id="XBV28272.1"/>
    </source>
</evidence>
<organism evidence="2">
    <name type="scientific">Kribbella sp. HUAS MG21</name>
    <dbReference type="NCBI Taxonomy" id="3160966"/>
    <lineage>
        <taxon>Bacteria</taxon>
        <taxon>Bacillati</taxon>
        <taxon>Actinomycetota</taxon>
        <taxon>Actinomycetes</taxon>
        <taxon>Propionibacteriales</taxon>
        <taxon>Kribbellaceae</taxon>
        <taxon>Kribbella</taxon>
    </lineage>
</organism>
<dbReference type="RefSeq" id="WP_350281024.1">
    <property type="nucleotide sequence ID" value="NZ_CP158165.1"/>
</dbReference>
<dbReference type="AlphaFoldDB" id="A0AAU7TN64"/>
<sequence>MADLADPLVLPELGKARWTPAQVLGYEIALEGVRQAVGYYAQQLAAAEAADEPDADAIAVLREQQATWAARGQDLDPLDTRAIARIRRDADDLLSVEEDEDDEDDQGPTGRG</sequence>
<evidence type="ECO:0000256" key="1">
    <source>
        <dbReference type="SAM" id="MobiDB-lite"/>
    </source>
</evidence>
<protein>
    <submittedName>
        <fullName evidence="2">Uncharacterized protein</fullName>
    </submittedName>
</protein>